<evidence type="ECO:0000313" key="3">
    <source>
        <dbReference type="Proteomes" id="UP000308768"/>
    </source>
</evidence>
<keyword evidence="3" id="KW-1185">Reference proteome</keyword>
<comment type="caution">
    <text evidence="2">The sequence shown here is derived from an EMBL/GenBank/DDBJ whole genome shotgun (WGS) entry which is preliminary data.</text>
</comment>
<name>A0A4U0V6U9_9PEZI</name>
<protein>
    <submittedName>
        <fullName evidence="2">Uncharacterized protein</fullName>
    </submittedName>
</protein>
<sequence>YGGWHINPSNTMFSSGEYDPWRALSPASTEFGSPNRTTTQDIPERGVPPPNDTVFGIVYRDMVHVSDMRALLNTSDVNHQNFSTVGFSSPISTEPFYAGVGLFQQALEAWLPCFANGSYGDMTFHFPGYP</sequence>
<evidence type="ECO:0000256" key="1">
    <source>
        <dbReference type="SAM" id="MobiDB-lite"/>
    </source>
</evidence>
<dbReference type="Gene3D" id="3.40.50.1820">
    <property type="entry name" value="alpha/beta hydrolase"/>
    <property type="match status" value="1"/>
</dbReference>
<feature type="compositionally biased region" description="Polar residues" evidence="1">
    <location>
        <begin position="26"/>
        <end position="41"/>
    </location>
</feature>
<organism evidence="2 3">
    <name type="scientific">Cryomyces minteri</name>
    <dbReference type="NCBI Taxonomy" id="331657"/>
    <lineage>
        <taxon>Eukaryota</taxon>
        <taxon>Fungi</taxon>
        <taxon>Dikarya</taxon>
        <taxon>Ascomycota</taxon>
        <taxon>Pezizomycotina</taxon>
        <taxon>Dothideomycetes</taxon>
        <taxon>Dothideomycetes incertae sedis</taxon>
        <taxon>Cryomyces</taxon>
    </lineage>
</organism>
<dbReference type="OrthoDB" id="1735038at2759"/>
<gene>
    <name evidence="2" type="ORF">B0A49_12460</name>
</gene>
<evidence type="ECO:0000313" key="2">
    <source>
        <dbReference type="EMBL" id="TKA44520.1"/>
    </source>
</evidence>
<dbReference type="AlphaFoldDB" id="A0A4U0V6U9"/>
<feature type="non-terminal residue" evidence="2">
    <location>
        <position position="1"/>
    </location>
</feature>
<feature type="region of interest" description="Disordered" evidence="1">
    <location>
        <begin position="26"/>
        <end position="49"/>
    </location>
</feature>
<reference evidence="2 3" key="1">
    <citation type="submission" date="2017-03" db="EMBL/GenBank/DDBJ databases">
        <title>Genomes of endolithic fungi from Antarctica.</title>
        <authorList>
            <person name="Coleine C."/>
            <person name="Masonjones S."/>
            <person name="Stajich J.E."/>
        </authorList>
    </citation>
    <scope>NUCLEOTIDE SEQUENCE [LARGE SCALE GENOMIC DNA]</scope>
    <source>
        <strain evidence="2 3">CCFEE 5187</strain>
    </source>
</reference>
<dbReference type="Proteomes" id="UP000308768">
    <property type="component" value="Unassembled WGS sequence"/>
</dbReference>
<dbReference type="InterPro" id="IPR029058">
    <property type="entry name" value="AB_hydrolase_fold"/>
</dbReference>
<dbReference type="EMBL" id="NAJN01003053">
    <property type="protein sequence ID" value="TKA44520.1"/>
    <property type="molecule type" value="Genomic_DNA"/>
</dbReference>
<proteinExistence type="predicted"/>
<accession>A0A4U0V6U9</accession>